<dbReference type="GO" id="GO:0016625">
    <property type="term" value="F:oxidoreductase activity, acting on the aldehyde or oxo group of donors, iron-sulfur protein as acceptor"/>
    <property type="evidence" value="ECO:0007669"/>
    <property type="project" value="UniProtKB-ARBA"/>
</dbReference>
<dbReference type="InterPro" id="IPR011766">
    <property type="entry name" value="TPP_enzyme_TPP-bd"/>
</dbReference>
<name>A0A382NKA7_9ZZZZ</name>
<gene>
    <name evidence="4" type="ORF">METZ01_LOCUS314488</name>
</gene>
<dbReference type="Pfam" id="PF02775">
    <property type="entry name" value="TPP_enzyme_C"/>
    <property type="match status" value="1"/>
</dbReference>
<dbReference type="GO" id="GO:0030976">
    <property type="term" value="F:thiamine pyrophosphate binding"/>
    <property type="evidence" value="ECO:0007669"/>
    <property type="project" value="InterPro"/>
</dbReference>
<proteinExistence type="predicted"/>
<dbReference type="PANTHER" id="PTHR48084">
    <property type="entry name" value="2-OXOGLUTARATE OXIDOREDUCTASE SUBUNIT KORB-RELATED"/>
    <property type="match status" value="1"/>
</dbReference>
<dbReference type="PANTHER" id="PTHR48084:SF4">
    <property type="entry name" value="2-OXOGLUTARATE OXIDOREDUCTASE SUBUNIT KORB"/>
    <property type="match status" value="1"/>
</dbReference>
<feature type="domain" description="Thiamine pyrophosphate enzyme TPP-binding" evidence="2">
    <location>
        <begin position="45"/>
        <end position="151"/>
    </location>
</feature>
<protein>
    <recommendedName>
        <fullName evidence="5">Thiamine pyrophosphate enzyme TPP-binding domain-containing protein</fullName>
    </recommendedName>
</protein>
<sequence length="287" mass="30969">MTETFTPGRPIWCAGCGDFGVLEALISALNDLQVPAHDRMIIAGIGCSGSLQNYLSCYGYHALHGRVLPTATGAKLANPELTVIGVGGDGDGYAIGGGHLVHAFKRNPGVTYIVMNNGTYGLTKGQASPTSAAGFQDNIEEDLDPILLGLSIPGSTFLARGYSGHPAQLLQLTRAALEHSAQGRGMSYLEVLSPCVTYNDTYREWRTSVYDIDNEDGYDPGDRAAAFGRMTELREQGRLPLGLIYQGKRPALESLALNPEFAVPARQDLQDANLIDRYREAMQSFIR</sequence>
<dbReference type="InterPro" id="IPR051457">
    <property type="entry name" value="2-oxoacid:Fd_oxidoreductase"/>
</dbReference>
<feature type="domain" description="Pyruvate ferredoxin oxidoreductase beta subunit C-terminal" evidence="3">
    <location>
        <begin position="195"/>
        <end position="254"/>
    </location>
</feature>
<accession>A0A382NKA7</accession>
<dbReference type="InterPro" id="IPR032686">
    <property type="entry name" value="PFO_beta_C"/>
</dbReference>
<evidence type="ECO:0008006" key="5">
    <source>
        <dbReference type="Google" id="ProtNLM"/>
    </source>
</evidence>
<dbReference type="GO" id="GO:0045333">
    <property type="term" value="P:cellular respiration"/>
    <property type="evidence" value="ECO:0007669"/>
    <property type="project" value="UniProtKB-ARBA"/>
</dbReference>
<dbReference type="Gene3D" id="3.40.50.970">
    <property type="match status" value="1"/>
</dbReference>
<reference evidence="4" key="1">
    <citation type="submission" date="2018-05" db="EMBL/GenBank/DDBJ databases">
        <authorList>
            <person name="Lanie J.A."/>
            <person name="Ng W.-L."/>
            <person name="Kazmierczak K.M."/>
            <person name="Andrzejewski T.M."/>
            <person name="Davidsen T.M."/>
            <person name="Wayne K.J."/>
            <person name="Tettelin H."/>
            <person name="Glass J.I."/>
            <person name="Rusch D."/>
            <person name="Podicherti R."/>
            <person name="Tsui H.-C.T."/>
            <person name="Winkler M.E."/>
        </authorList>
    </citation>
    <scope>NUCLEOTIDE SEQUENCE</scope>
</reference>
<keyword evidence="1" id="KW-0560">Oxidoreductase</keyword>
<dbReference type="InterPro" id="IPR029061">
    <property type="entry name" value="THDP-binding"/>
</dbReference>
<dbReference type="EMBL" id="UINC01101090">
    <property type="protein sequence ID" value="SVC61634.1"/>
    <property type="molecule type" value="Genomic_DNA"/>
</dbReference>
<dbReference type="Pfam" id="PF12367">
    <property type="entry name" value="PFO_beta_C"/>
    <property type="match status" value="1"/>
</dbReference>
<dbReference type="SUPFAM" id="SSF52518">
    <property type="entry name" value="Thiamin diphosphate-binding fold (THDP-binding)"/>
    <property type="match status" value="1"/>
</dbReference>
<organism evidence="4">
    <name type="scientific">marine metagenome</name>
    <dbReference type="NCBI Taxonomy" id="408172"/>
    <lineage>
        <taxon>unclassified sequences</taxon>
        <taxon>metagenomes</taxon>
        <taxon>ecological metagenomes</taxon>
    </lineage>
</organism>
<evidence type="ECO:0000313" key="4">
    <source>
        <dbReference type="EMBL" id="SVC61634.1"/>
    </source>
</evidence>
<evidence type="ECO:0000256" key="1">
    <source>
        <dbReference type="ARBA" id="ARBA00023002"/>
    </source>
</evidence>
<evidence type="ECO:0000259" key="3">
    <source>
        <dbReference type="Pfam" id="PF12367"/>
    </source>
</evidence>
<dbReference type="AlphaFoldDB" id="A0A382NKA7"/>
<evidence type="ECO:0000259" key="2">
    <source>
        <dbReference type="Pfam" id="PF02775"/>
    </source>
</evidence>